<proteinExistence type="predicted"/>
<dbReference type="Pfam" id="PF04402">
    <property type="entry name" value="SIMPL"/>
    <property type="match status" value="1"/>
</dbReference>
<organism evidence="3 4">
    <name type="scientific">Paracoccus seriniphilus</name>
    <dbReference type="NCBI Taxonomy" id="184748"/>
    <lineage>
        <taxon>Bacteria</taxon>
        <taxon>Pseudomonadati</taxon>
        <taxon>Pseudomonadota</taxon>
        <taxon>Alphaproteobacteria</taxon>
        <taxon>Rhodobacterales</taxon>
        <taxon>Paracoccaceae</taxon>
        <taxon>Paracoccus</taxon>
    </lineage>
</organism>
<evidence type="ECO:0000313" key="4">
    <source>
        <dbReference type="Proteomes" id="UP000198307"/>
    </source>
</evidence>
<dbReference type="PANTHER" id="PTHR34387">
    <property type="entry name" value="SLR1258 PROTEIN"/>
    <property type="match status" value="1"/>
</dbReference>
<evidence type="ECO:0008006" key="5">
    <source>
        <dbReference type="Google" id="ProtNLM"/>
    </source>
</evidence>
<name>A0A239PRM1_9RHOB</name>
<dbReference type="OrthoDB" id="9813144at2"/>
<dbReference type="InterPro" id="IPR052022">
    <property type="entry name" value="26kDa_periplasmic_antigen"/>
</dbReference>
<dbReference type="AlphaFoldDB" id="A0A239PRM1"/>
<feature type="chain" id="PRO_5012737770" description="SIMPL domain-containing protein" evidence="2">
    <location>
        <begin position="30"/>
        <end position="289"/>
    </location>
</feature>
<dbReference type="InterPro" id="IPR007497">
    <property type="entry name" value="SIMPL/DUF541"/>
</dbReference>
<dbReference type="GO" id="GO:0006974">
    <property type="term" value="P:DNA damage response"/>
    <property type="evidence" value="ECO:0007669"/>
    <property type="project" value="TreeGrafter"/>
</dbReference>
<dbReference type="PANTHER" id="PTHR34387:SF1">
    <property type="entry name" value="PERIPLASMIC IMMUNOGENIC PROTEIN"/>
    <property type="match status" value="1"/>
</dbReference>
<feature type="region of interest" description="Disordered" evidence="1">
    <location>
        <begin position="257"/>
        <end position="289"/>
    </location>
</feature>
<dbReference type="Gene3D" id="3.30.70.2970">
    <property type="entry name" value="Protein of unknown function (DUF541), domain 2"/>
    <property type="match status" value="1"/>
</dbReference>
<evidence type="ECO:0000256" key="1">
    <source>
        <dbReference type="SAM" id="MobiDB-lite"/>
    </source>
</evidence>
<evidence type="ECO:0000256" key="2">
    <source>
        <dbReference type="SAM" id="SignalP"/>
    </source>
</evidence>
<keyword evidence="2" id="KW-0732">Signal</keyword>
<dbReference type="EMBL" id="FZQB01000003">
    <property type="protein sequence ID" value="SNT72788.1"/>
    <property type="molecule type" value="Genomic_DNA"/>
</dbReference>
<protein>
    <recommendedName>
        <fullName evidence="5">SIMPL domain-containing protein</fullName>
    </recommendedName>
</protein>
<dbReference type="Gene3D" id="3.30.110.170">
    <property type="entry name" value="Protein of unknown function (DUF541), domain 1"/>
    <property type="match status" value="1"/>
</dbReference>
<dbReference type="RefSeq" id="WP_089343568.1">
    <property type="nucleotide sequence ID" value="NZ_CP067129.1"/>
</dbReference>
<keyword evidence="4" id="KW-1185">Reference proteome</keyword>
<feature type="signal peptide" evidence="2">
    <location>
        <begin position="1"/>
        <end position="29"/>
    </location>
</feature>
<accession>A0A239PRM1</accession>
<reference evidence="3 4" key="1">
    <citation type="submission" date="2017-07" db="EMBL/GenBank/DDBJ databases">
        <authorList>
            <person name="Sun Z.S."/>
            <person name="Albrecht U."/>
            <person name="Echele G."/>
            <person name="Lee C.C."/>
        </authorList>
    </citation>
    <scope>NUCLEOTIDE SEQUENCE [LARGE SCALE GENOMIC DNA]</scope>
    <source>
        <strain evidence="3 4">DSM 14827</strain>
    </source>
</reference>
<dbReference type="Proteomes" id="UP000198307">
    <property type="component" value="Unassembled WGS sequence"/>
</dbReference>
<gene>
    <name evidence="3" type="ORF">SAMN05444959_103291</name>
</gene>
<evidence type="ECO:0000313" key="3">
    <source>
        <dbReference type="EMBL" id="SNT72788.1"/>
    </source>
</evidence>
<sequence length="289" mass="29924">MYRFPVQLGRTALIASTVLALWAVGPADAGPGKSGGMTHGGAMCQQDIGRLTVTGQGEARLVPDMASIQVGVTTQGESAAEAMSQNSAQQGAVIEALKAAGIVGKDIQTSGLNLSPMMDYGDNRAPRVTGYQARNMVSVRVSDLAALGEVLDALVTAGANEINGISFGREDGREAEDEARRAAVQDARHKAGILAEAAGQKLGRVIRMQASAQSGGGPRPMMMRAEASMSKDVPVEAGELSFGAQVQMEFALIDENACAPRPDRKKGHKGKDGAAHNQADAPAQGEATE</sequence>